<sequence length="176" mass="20737">MIYDYVFFAKQSKVKWSYNLVWFYHYLNIGFLFEKQQNDNSNTTSNQKQTRQLRQSTNIKNLNNSNSNTLTSSQQQQPQQQLVQSIEKDSLIKEQQQQQQQQDIEQEVKIQSLPKYTPTNRHPGGKRALIRFAGKDGTENVQFHSKTMLQLLNNHYFIGHLRKDQQAVEPSRCSII</sequence>
<dbReference type="EMBL" id="ADBJ01000010">
    <property type="protein sequence ID" value="EFA84275.1"/>
    <property type="molecule type" value="Genomic_DNA"/>
</dbReference>
<accession>D3B4M7</accession>
<proteinExistence type="predicted"/>
<evidence type="ECO:0000259" key="2">
    <source>
        <dbReference type="Pfam" id="PF00173"/>
    </source>
</evidence>
<evidence type="ECO:0000313" key="4">
    <source>
        <dbReference type="Proteomes" id="UP000001396"/>
    </source>
</evidence>
<gene>
    <name evidence="3" type="ORF">PPL_03352</name>
</gene>
<dbReference type="InterPro" id="IPR001199">
    <property type="entry name" value="Cyt_B5-like_heme/steroid-bd"/>
</dbReference>
<dbReference type="InParanoid" id="D3B4M7"/>
<protein>
    <recommendedName>
        <fullName evidence="2">Cytochrome b5 heme-binding domain-containing protein</fullName>
    </recommendedName>
</protein>
<dbReference type="Gene3D" id="3.10.120.10">
    <property type="entry name" value="Cytochrome b5-like heme/steroid binding domain"/>
    <property type="match status" value="1"/>
</dbReference>
<dbReference type="AlphaFoldDB" id="D3B4M7"/>
<evidence type="ECO:0000313" key="3">
    <source>
        <dbReference type="EMBL" id="EFA84275.1"/>
    </source>
</evidence>
<dbReference type="InterPro" id="IPR036400">
    <property type="entry name" value="Cyt_B5-like_heme/steroid_sf"/>
</dbReference>
<dbReference type="SUPFAM" id="SSF55856">
    <property type="entry name" value="Cytochrome b5-like heme/steroid binding domain"/>
    <property type="match status" value="1"/>
</dbReference>
<feature type="region of interest" description="Disordered" evidence="1">
    <location>
        <begin position="60"/>
        <end position="82"/>
    </location>
</feature>
<feature type="domain" description="Cytochrome b5 heme-binding" evidence="2">
    <location>
        <begin position="120"/>
        <end position="161"/>
    </location>
</feature>
<dbReference type="RefSeq" id="XP_020436391.1">
    <property type="nucleotide sequence ID" value="XM_020574319.1"/>
</dbReference>
<dbReference type="GeneID" id="31358874"/>
<comment type="caution">
    <text evidence="3">The sequence shown here is derived from an EMBL/GenBank/DDBJ whole genome shotgun (WGS) entry which is preliminary data.</text>
</comment>
<name>D3B4M7_HETP5</name>
<keyword evidence="4" id="KW-1185">Reference proteome</keyword>
<dbReference type="STRING" id="670386.D3B4M7"/>
<dbReference type="Proteomes" id="UP000001396">
    <property type="component" value="Unassembled WGS sequence"/>
</dbReference>
<dbReference type="Pfam" id="PF00173">
    <property type="entry name" value="Cyt-b5"/>
    <property type="match status" value="1"/>
</dbReference>
<evidence type="ECO:0000256" key="1">
    <source>
        <dbReference type="SAM" id="MobiDB-lite"/>
    </source>
</evidence>
<organism evidence="3 4">
    <name type="scientific">Heterostelium pallidum (strain ATCC 26659 / Pp 5 / PN500)</name>
    <name type="common">Cellular slime mold</name>
    <name type="synonym">Polysphondylium pallidum</name>
    <dbReference type="NCBI Taxonomy" id="670386"/>
    <lineage>
        <taxon>Eukaryota</taxon>
        <taxon>Amoebozoa</taxon>
        <taxon>Evosea</taxon>
        <taxon>Eumycetozoa</taxon>
        <taxon>Dictyostelia</taxon>
        <taxon>Acytosteliales</taxon>
        <taxon>Acytosteliaceae</taxon>
        <taxon>Heterostelium</taxon>
    </lineage>
</organism>
<reference evidence="3 4" key="1">
    <citation type="journal article" date="2011" name="Genome Res.">
        <title>Phylogeny-wide analysis of social amoeba genomes highlights ancient origins for complex intercellular communication.</title>
        <authorList>
            <person name="Heidel A.J."/>
            <person name="Lawal H.M."/>
            <person name="Felder M."/>
            <person name="Schilde C."/>
            <person name="Helps N.R."/>
            <person name="Tunggal B."/>
            <person name="Rivero F."/>
            <person name="John U."/>
            <person name="Schleicher M."/>
            <person name="Eichinger L."/>
            <person name="Platzer M."/>
            <person name="Noegel A.A."/>
            <person name="Schaap P."/>
            <person name="Gloeckner G."/>
        </authorList>
    </citation>
    <scope>NUCLEOTIDE SEQUENCE [LARGE SCALE GENOMIC DNA]</scope>
    <source>
        <strain evidence="4">ATCC 26659 / Pp 5 / PN500</strain>
    </source>
</reference>